<feature type="domain" description="PAP-associated" evidence="9">
    <location>
        <begin position="343"/>
        <end position="410"/>
    </location>
</feature>
<dbReference type="GO" id="GO:0031499">
    <property type="term" value="C:TRAMP complex"/>
    <property type="evidence" value="ECO:0007669"/>
    <property type="project" value="TreeGrafter"/>
</dbReference>
<accession>A0A433CGM3</accession>
<name>A0A433CGM3_9FUNG</name>
<dbReference type="FunFam" id="3.30.460.10:FF:000006">
    <property type="entry name" value="non-canonical poly(A) RNA polymerase PAPD5"/>
    <property type="match status" value="1"/>
</dbReference>
<organism evidence="11 12">
    <name type="scientific">Jimgerdemannia flammicorona</name>
    <dbReference type="NCBI Taxonomy" id="994334"/>
    <lineage>
        <taxon>Eukaryota</taxon>
        <taxon>Fungi</taxon>
        <taxon>Fungi incertae sedis</taxon>
        <taxon>Mucoromycota</taxon>
        <taxon>Mucoromycotina</taxon>
        <taxon>Endogonomycetes</taxon>
        <taxon>Endogonales</taxon>
        <taxon>Endogonaceae</taxon>
        <taxon>Jimgerdemannia</taxon>
    </lineage>
</organism>
<comment type="caution">
    <text evidence="11">The sequence shown here is derived from an EMBL/GenBank/DDBJ whole genome shotgun (WGS) entry which is preliminary data.</text>
</comment>
<dbReference type="GO" id="GO:0031123">
    <property type="term" value="P:RNA 3'-end processing"/>
    <property type="evidence" value="ECO:0007669"/>
    <property type="project" value="TreeGrafter"/>
</dbReference>
<evidence type="ECO:0000256" key="8">
    <source>
        <dbReference type="SAM" id="SignalP"/>
    </source>
</evidence>
<keyword evidence="12" id="KW-1185">Reference proteome</keyword>
<dbReference type="GO" id="GO:0005730">
    <property type="term" value="C:nucleolus"/>
    <property type="evidence" value="ECO:0007669"/>
    <property type="project" value="TreeGrafter"/>
</dbReference>
<evidence type="ECO:0000313" key="11">
    <source>
        <dbReference type="EMBL" id="RUP37554.1"/>
    </source>
</evidence>
<dbReference type="SUPFAM" id="SSF81301">
    <property type="entry name" value="Nucleotidyltransferase"/>
    <property type="match status" value="1"/>
</dbReference>
<feature type="region of interest" description="Disordered" evidence="7">
    <location>
        <begin position="632"/>
        <end position="704"/>
    </location>
</feature>
<dbReference type="EMBL" id="RBNI01013100">
    <property type="protein sequence ID" value="RUP37554.1"/>
    <property type="molecule type" value="Genomic_DNA"/>
</dbReference>
<dbReference type="GO" id="GO:0010605">
    <property type="term" value="P:negative regulation of macromolecule metabolic process"/>
    <property type="evidence" value="ECO:0007669"/>
    <property type="project" value="UniProtKB-ARBA"/>
</dbReference>
<dbReference type="PANTHER" id="PTHR23092">
    <property type="entry name" value="POLY(A) RNA POLYMERASE"/>
    <property type="match status" value="1"/>
</dbReference>
<dbReference type="GO" id="GO:0046872">
    <property type="term" value="F:metal ion binding"/>
    <property type="evidence" value="ECO:0007669"/>
    <property type="project" value="UniProtKB-KW"/>
</dbReference>
<dbReference type="Gene3D" id="1.10.1410.10">
    <property type="match status" value="1"/>
</dbReference>
<dbReference type="CDD" id="cd05402">
    <property type="entry name" value="NT_PAP_TUTase"/>
    <property type="match status" value="1"/>
</dbReference>
<keyword evidence="5" id="KW-0479">Metal-binding</keyword>
<feature type="region of interest" description="Disordered" evidence="7">
    <location>
        <begin position="516"/>
        <end position="596"/>
    </location>
</feature>
<evidence type="ECO:0000256" key="5">
    <source>
        <dbReference type="ARBA" id="ARBA00022723"/>
    </source>
</evidence>
<dbReference type="AlphaFoldDB" id="A0A433CGM3"/>
<dbReference type="Pfam" id="PF22600">
    <property type="entry name" value="MTPAP-like_central"/>
    <property type="match status" value="1"/>
</dbReference>
<evidence type="ECO:0000256" key="6">
    <source>
        <dbReference type="ARBA" id="ARBA00022842"/>
    </source>
</evidence>
<evidence type="ECO:0000256" key="1">
    <source>
        <dbReference type="ARBA" id="ARBA00001936"/>
    </source>
</evidence>
<evidence type="ECO:0000313" key="12">
    <source>
        <dbReference type="Proteomes" id="UP000268093"/>
    </source>
</evidence>
<dbReference type="GO" id="GO:1990817">
    <property type="term" value="F:poly(A) RNA polymerase activity"/>
    <property type="evidence" value="ECO:0007669"/>
    <property type="project" value="UniProtKB-EC"/>
</dbReference>
<dbReference type="OrthoDB" id="273917at2759"/>
<dbReference type="Pfam" id="PF03828">
    <property type="entry name" value="PAP_assoc"/>
    <property type="match status" value="1"/>
</dbReference>
<feature type="non-terminal residue" evidence="11">
    <location>
        <position position="1"/>
    </location>
</feature>
<feature type="region of interest" description="Disordered" evidence="7">
    <location>
        <begin position="102"/>
        <end position="125"/>
    </location>
</feature>
<sequence>FLLHTYSSYSTPTPPTPHLLLLLLFLLLPNSPTVPPPQFPSLRAAISIQQRERERETNYMTLNSNYDPDTMHTTNLKVANINPRSNGINHVYEEYIALPLSDTEEVETSRPQKRSRSPTPDSFSRDRTCPWLYARGRYHRPDENVSLRLHEEILDFVDYINPTQEEHAMRYYVVRRIETSIQRLWPTATVNVFGSYDTRLYLPTSDIDLVVQCKEILNLHPRYRPLHTLANHLQVDGVAKVTQVIDKAKVPIIKFSESITSYRVDISFNMNNGIQSATAVKELVKNVGGLRELVLLIKWFLNQRGLNEVYTGGLGSYAIVCMLANFLQIHPKIQSGEIRAIQNLGILLIEFFELYGKAFNYDVVGLKVGIESNGSDVGYYRTTREPVFRGGWQQQQQLLLSVRDPTDPANDIARNSYYLWNIKQTFAGAYQLLTATLCRAFIHVTQYDRQNNRTDNPDSFLATIIEVSDSVVKHRAHIRSEFAQRILQPNLGVVENLDLGSSMAFPGQLVDTAELTDVRREDHHRSSRRRNSSRDATGRSRSARDGNDEHARKIRKYDHDSKNRRHLEEDDRTDTALIGVATETETTTTDDSEPGWAREVATAINSATAINNAHPSSASNLDAALPYSTSSQLIYPPGTEPYQNIRSPGNGPQEPIYPPPDTRLQEPGATDPYDPADPIGENGGAYANRAGHAASCSSDMEMSD</sequence>
<gene>
    <name evidence="11" type="ORF">BC936DRAFT_138439</name>
</gene>
<evidence type="ECO:0000256" key="7">
    <source>
        <dbReference type="SAM" id="MobiDB-lite"/>
    </source>
</evidence>
<evidence type="ECO:0000256" key="4">
    <source>
        <dbReference type="ARBA" id="ARBA00022679"/>
    </source>
</evidence>
<evidence type="ECO:0000259" key="9">
    <source>
        <dbReference type="Pfam" id="PF03828"/>
    </source>
</evidence>
<feature type="chain" id="PRO_5019398783" description="polynucleotide adenylyltransferase" evidence="8">
    <location>
        <begin position="34"/>
        <end position="704"/>
    </location>
</feature>
<dbReference type="InterPro" id="IPR002058">
    <property type="entry name" value="PAP_assoc"/>
</dbReference>
<evidence type="ECO:0000256" key="2">
    <source>
        <dbReference type="ARBA" id="ARBA00008593"/>
    </source>
</evidence>
<dbReference type="InterPro" id="IPR043519">
    <property type="entry name" value="NT_sf"/>
</dbReference>
<comment type="cofactor">
    <cofactor evidence="1">
        <name>Mn(2+)</name>
        <dbReference type="ChEBI" id="CHEBI:29035"/>
    </cofactor>
</comment>
<feature type="compositionally biased region" description="Basic and acidic residues" evidence="7">
    <location>
        <begin position="532"/>
        <end position="569"/>
    </location>
</feature>
<dbReference type="InterPro" id="IPR054708">
    <property type="entry name" value="MTPAP-like_central"/>
</dbReference>
<keyword evidence="8" id="KW-0732">Signal</keyword>
<dbReference type="GO" id="GO:0043634">
    <property type="term" value="P:polyadenylation-dependent ncRNA catabolic process"/>
    <property type="evidence" value="ECO:0007669"/>
    <property type="project" value="TreeGrafter"/>
</dbReference>
<protein>
    <recommendedName>
        <fullName evidence="3">polynucleotide adenylyltransferase</fullName>
        <ecNumber evidence="3">2.7.7.19</ecNumber>
    </recommendedName>
</protein>
<comment type="similarity">
    <text evidence="2">Belongs to the DNA polymerase type-B-like family.</text>
</comment>
<dbReference type="GO" id="GO:0003729">
    <property type="term" value="F:mRNA binding"/>
    <property type="evidence" value="ECO:0007669"/>
    <property type="project" value="TreeGrafter"/>
</dbReference>
<reference evidence="11 12" key="1">
    <citation type="journal article" date="2018" name="New Phytol.">
        <title>Phylogenomics of Endogonaceae and evolution of mycorrhizas within Mucoromycota.</title>
        <authorList>
            <person name="Chang Y."/>
            <person name="Desiro A."/>
            <person name="Na H."/>
            <person name="Sandor L."/>
            <person name="Lipzen A."/>
            <person name="Clum A."/>
            <person name="Barry K."/>
            <person name="Grigoriev I.V."/>
            <person name="Martin F.M."/>
            <person name="Stajich J.E."/>
            <person name="Smith M.E."/>
            <person name="Bonito G."/>
            <person name="Spatafora J.W."/>
        </authorList>
    </citation>
    <scope>NUCLEOTIDE SEQUENCE [LARGE SCALE GENOMIC DNA]</scope>
    <source>
        <strain evidence="11 12">GMNB39</strain>
    </source>
</reference>
<dbReference type="PANTHER" id="PTHR23092:SF15">
    <property type="entry name" value="INACTIVE NON-CANONICAL POLY(A) RNA POLYMERASE PROTEIN TRF4-2-RELATED"/>
    <property type="match status" value="1"/>
</dbReference>
<dbReference type="SUPFAM" id="SSF81631">
    <property type="entry name" value="PAP/OAS1 substrate-binding domain"/>
    <property type="match status" value="1"/>
</dbReference>
<dbReference type="Proteomes" id="UP000268093">
    <property type="component" value="Unassembled WGS sequence"/>
</dbReference>
<feature type="signal peptide" evidence="8">
    <location>
        <begin position="1"/>
        <end position="33"/>
    </location>
</feature>
<keyword evidence="6" id="KW-0460">Magnesium</keyword>
<feature type="domain" description="Poly(A) RNA polymerase mitochondrial-like central palm" evidence="10">
    <location>
        <begin position="149"/>
        <end position="276"/>
    </location>
</feature>
<proteinExistence type="inferred from homology"/>
<evidence type="ECO:0000256" key="3">
    <source>
        <dbReference type="ARBA" id="ARBA00012388"/>
    </source>
</evidence>
<dbReference type="EC" id="2.7.7.19" evidence="3"/>
<evidence type="ECO:0000259" key="10">
    <source>
        <dbReference type="Pfam" id="PF22600"/>
    </source>
</evidence>
<keyword evidence="4" id="KW-0808">Transferase</keyword>
<feature type="compositionally biased region" description="Polar residues" evidence="7">
    <location>
        <begin position="695"/>
        <end position="704"/>
    </location>
</feature>
<dbReference type="Gene3D" id="3.30.460.10">
    <property type="entry name" value="Beta Polymerase, domain 2"/>
    <property type="match status" value="1"/>
</dbReference>
<dbReference type="InterPro" id="IPR045862">
    <property type="entry name" value="Trf4-like"/>
</dbReference>